<organism evidence="1 2">
    <name type="scientific">Novosphingobium fuchskuhlense</name>
    <dbReference type="NCBI Taxonomy" id="1117702"/>
    <lineage>
        <taxon>Bacteria</taxon>
        <taxon>Pseudomonadati</taxon>
        <taxon>Pseudomonadota</taxon>
        <taxon>Alphaproteobacteria</taxon>
        <taxon>Sphingomonadales</taxon>
        <taxon>Sphingomonadaceae</taxon>
        <taxon>Novosphingobium</taxon>
    </lineage>
</organism>
<dbReference type="EMBL" id="LLZS01000008">
    <property type="protein sequence ID" value="KUR70919.1"/>
    <property type="molecule type" value="Genomic_DNA"/>
</dbReference>
<comment type="caution">
    <text evidence="1">The sequence shown here is derived from an EMBL/GenBank/DDBJ whole genome shotgun (WGS) entry which is preliminary data.</text>
</comment>
<reference evidence="1 2" key="1">
    <citation type="submission" date="2015-10" db="EMBL/GenBank/DDBJ databases">
        <title>Draft genome sequence of Novosphingobium fuchskuhlense DSM 25065 isolated from a surface water sample of the southwest basin of Lake Grosse Fuchskuhle.</title>
        <authorList>
            <person name="Ruckert C."/>
            <person name="Winkler A."/>
            <person name="Glaeser J."/>
            <person name="Grossart H.-P."/>
            <person name="Kalinowski J."/>
            <person name="Glaeser S."/>
        </authorList>
    </citation>
    <scope>NUCLEOTIDE SEQUENCE [LARGE SCALE GENOMIC DNA]</scope>
    <source>
        <strain evidence="1 2">FNE08-7</strain>
    </source>
</reference>
<keyword evidence="2" id="KW-1185">Reference proteome</keyword>
<dbReference type="STRING" id="1117702.AQZ52_13980"/>
<accession>A0A117UU70</accession>
<evidence type="ECO:0000313" key="2">
    <source>
        <dbReference type="Proteomes" id="UP000058012"/>
    </source>
</evidence>
<sequence length="341" mass="36608">MHVARGLGPGQVDDQVRFQTTYYFRTFDYCWDAHTRVKLGEDNNEIDYRQIVPQTDTLYRYRMTGKASAMFNKIRFESGTMKASEIDPFGKSVKIEDEDKGADKDAAGGNVAGQIAPATADQLNRIRGLTDYYNALADPAKAKLGPGFLIDLQGAITAFLANPTVSNPDLVALKAEVSKLSGELAQTKADLLARIDDAEKAILAKVGAAPGAAAATPQDGASSQFCQVGEKLARGFQIMGPEGIRTFKQDERLVMAMTTSSAPLIATMQEYSSRVLSSKGANMADANAITTEMLHTMSALRVLADARRAEAEPAAIYDQVIAAFDPPAPAAAKIPSLPRLP</sequence>
<evidence type="ECO:0000313" key="1">
    <source>
        <dbReference type="EMBL" id="KUR70919.1"/>
    </source>
</evidence>
<dbReference type="Proteomes" id="UP000058012">
    <property type="component" value="Unassembled WGS sequence"/>
</dbReference>
<dbReference type="AlphaFoldDB" id="A0A117UU70"/>
<protein>
    <submittedName>
        <fullName evidence="1">Uncharacterized protein</fullName>
    </submittedName>
</protein>
<proteinExistence type="predicted"/>
<name>A0A117UU70_9SPHN</name>
<gene>
    <name evidence="1" type="ORF">AQZ52_13980</name>
</gene>